<accession>A0A380JLW0</accession>
<evidence type="ECO:0000313" key="3">
    <source>
        <dbReference type="EMBL" id="SUN43960.1"/>
    </source>
</evidence>
<protein>
    <submittedName>
        <fullName evidence="3">Rlx protein, putative</fullName>
    </submittedName>
</protein>
<feature type="compositionally biased region" description="Basic and acidic residues" evidence="1">
    <location>
        <begin position="279"/>
        <end position="330"/>
    </location>
</feature>
<organism evidence="3 4">
    <name type="scientific">Staphylococcus saprophyticus</name>
    <dbReference type="NCBI Taxonomy" id="29385"/>
    <lineage>
        <taxon>Bacteria</taxon>
        <taxon>Bacillati</taxon>
        <taxon>Bacillota</taxon>
        <taxon>Bacilli</taxon>
        <taxon>Bacillales</taxon>
        <taxon>Staphylococcaceae</taxon>
        <taxon>Staphylococcus</taxon>
    </lineage>
</organism>
<sequence>MATTKISSTKSTSRAINYAEKRAEEKSALNCDIDYAKSSFKATREMYGKTDGNEGHVVIQSFKPNEVTPEQCNQLGLELAEKIAPNHQVAVYTHNDTDHVHNHIVINSIDLETGKKFNNNKKALHDIRQANDEVCQSHNLSIPEEKAKLRYTQAEYSVLNKGKTSWKDEIRHAIDQSQAASYEELGNDLQQNGIKIERITDKTITYRHLEEDKKVRGKKLGEDYDKGGLEIGFNRQNEQREEQARQRELEQARREKIKRDKEREKEWARFNRSTQAIRQNRERSEREERERERKARELEEQNRRAREERARQERENKHTHEKTRGFDLEL</sequence>
<feature type="compositionally biased region" description="Basic and acidic residues" evidence="1">
    <location>
        <begin position="237"/>
        <end position="269"/>
    </location>
</feature>
<reference evidence="3 4" key="1">
    <citation type="submission" date="2018-06" db="EMBL/GenBank/DDBJ databases">
        <authorList>
            <consortium name="Pathogen Informatics"/>
            <person name="Doyle S."/>
        </authorList>
    </citation>
    <scope>NUCLEOTIDE SEQUENCE [LARGE SCALE GENOMIC DNA]</scope>
    <source>
        <strain evidence="3 4">NCTC7688</strain>
    </source>
</reference>
<feature type="region of interest" description="Disordered" evidence="1">
    <location>
        <begin position="220"/>
        <end position="330"/>
    </location>
</feature>
<evidence type="ECO:0000313" key="4">
    <source>
        <dbReference type="Proteomes" id="UP000254707"/>
    </source>
</evidence>
<proteinExistence type="predicted"/>
<evidence type="ECO:0000259" key="2">
    <source>
        <dbReference type="Pfam" id="PF03432"/>
    </source>
</evidence>
<gene>
    <name evidence="3" type="ORF">NCTC7688_02852</name>
</gene>
<dbReference type="GeneID" id="79052824"/>
<dbReference type="AlphaFoldDB" id="A0A380JLW0"/>
<name>A0A380JLW0_STASA</name>
<dbReference type="EMBL" id="UHED01000003">
    <property type="protein sequence ID" value="SUN43960.1"/>
    <property type="molecule type" value="Genomic_DNA"/>
</dbReference>
<feature type="domain" description="MobA/VirD2-like nuclease" evidence="2">
    <location>
        <begin position="21"/>
        <end position="140"/>
    </location>
</feature>
<dbReference type="InterPro" id="IPR005094">
    <property type="entry name" value="Endonuclease_MobA/VirD2"/>
</dbReference>
<dbReference type="Pfam" id="PF03432">
    <property type="entry name" value="Relaxase"/>
    <property type="match status" value="1"/>
</dbReference>
<dbReference type="Proteomes" id="UP000254707">
    <property type="component" value="Unassembled WGS sequence"/>
</dbReference>
<evidence type="ECO:0000256" key="1">
    <source>
        <dbReference type="SAM" id="MobiDB-lite"/>
    </source>
</evidence>
<dbReference type="RefSeq" id="WP_053033444.1">
    <property type="nucleotide sequence ID" value="NZ_JALKHW010000010.1"/>
</dbReference>